<protein>
    <submittedName>
        <fullName evidence="1">Uncharacterized protein</fullName>
    </submittedName>
</protein>
<name>A0A4Y2JMX8_ARAVE</name>
<proteinExistence type="predicted"/>
<accession>A0A4Y2JMX8</accession>
<organism evidence="1 2">
    <name type="scientific">Araneus ventricosus</name>
    <name type="common">Orbweaver spider</name>
    <name type="synonym">Epeira ventricosa</name>
    <dbReference type="NCBI Taxonomy" id="182803"/>
    <lineage>
        <taxon>Eukaryota</taxon>
        <taxon>Metazoa</taxon>
        <taxon>Ecdysozoa</taxon>
        <taxon>Arthropoda</taxon>
        <taxon>Chelicerata</taxon>
        <taxon>Arachnida</taxon>
        <taxon>Araneae</taxon>
        <taxon>Araneomorphae</taxon>
        <taxon>Entelegynae</taxon>
        <taxon>Araneoidea</taxon>
        <taxon>Araneidae</taxon>
        <taxon>Araneus</taxon>
    </lineage>
</organism>
<keyword evidence="2" id="KW-1185">Reference proteome</keyword>
<sequence length="105" mass="11878">MTLFSFKFFQHLEGCADVEENGISEWMISGSDDIGHQVLSEDKIVEVYISNTATENDSSEDDVDDTEAPVGLTNGEATTMLEKLMIYFEKQSYWGFIIQQLNLII</sequence>
<dbReference type="Proteomes" id="UP000499080">
    <property type="component" value="Unassembled WGS sequence"/>
</dbReference>
<evidence type="ECO:0000313" key="1">
    <source>
        <dbReference type="EMBL" id="GBM91743.1"/>
    </source>
</evidence>
<comment type="caution">
    <text evidence="1">The sequence shown here is derived from an EMBL/GenBank/DDBJ whole genome shotgun (WGS) entry which is preliminary data.</text>
</comment>
<dbReference type="OrthoDB" id="8330179at2759"/>
<gene>
    <name evidence="1" type="ORF">AVEN_270819_1</name>
</gene>
<dbReference type="EMBL" id="BGPR01003730">
    <property type="protein sequence ID" value="GBM91743.1"/>
    <property type="molecule type" value="Genomic_DNA"/>
</dbReference>
<dbReference type="AlphaFoldDB" id="A0A4Y2JMX8"/>
<reference evidence="1 2" key="1">
    <citation type="journal article" date="2019" name="Sci. Rep.">
        <title>Orb-weaving spider Araneus ventricosus genome elucidates the spidroin gene catalogue.</title>
        <authorList>
            <person name="Kono N."/>
            <person name="Nakamura H."/>
            <person name="Ohtoshi R."/>
            <person name="Moran D.A.P."/>
            <person name="Shinohara A."/>
            <person name="Yoshida Y."/>
            <person name="Fujiwara M."/>
            <person name="Mori M."/>
            <person name="Tomita M."/>
            <person name="Arakawa K."/>
        </authorList>
    </citation>
    <scope>NUCLEOTIDE SEQUENCE [LARGE SCALE GENOMIC DNA]</scope>
</reference>
<evidence type="ECO:0000313" key="2">
    <source>
        <dbReference type="Proteomes" id="UP000499080"/>
    </source>
</evidence>